<evidence type="ECO:0000313" key="2">
    <source>
        <dbReference type="EMBL" id="MBB5709327.1"/>
    </source>
</evidence>
<keyword evidence="3" id="KW-1185">Reference proteome</keyword>
<dbReference type="AlphaFoldDB" id="A0A840Y7Q6"/>
<evidence type="ECO:0000256" key="1">
    <source>
        <dbReference type="SAM" id="Phobius"/>
    </source>
</evidence>
<comment type="caution">
    <text evidence="2">The sequence shown here is derived from an EMBL/GenBank/DDBJ whole genome shotgun (WGS) entry which is preliminary data.</text>
</comment>
<protein>
    <submittedName>
        <fullName evidence="2">Uncharacterized protein</fullName>
    </submittedName>
</protein>
<evidence type="ECO:0000313" key="3">
    <source>
        <dbReference type="Proteomes" id="UP000527143"/>
    </source>
</evidence>
<dbReference type="Proteomes" id="UP000527143">
    <property type="component" value="Unassembled WGS sequence"/>
</dbReference>
<gene>
    <name evidence="2" type="ORF">FHT02_000533</name>
</gene>
<accession>A0A840Y7Q6</accession>
<name>A0A840Y7Q6_9SPHN</name>
<keyword evidence="1" id="KW-0812">Transmembrane</keyword>
<keyword evidence="1" id="KW-0472">Membrane</keyword>
<dbReference type="EMBL" id="JACIJF010000001">
    <property type="protein sequence ID" value="MBB5709327.1"/>
    <property type="molecule type" value="Genomic_DNA"/>
</dbReference>
<organism evidence="2 3">
    <name type="scientific">Sphingomonas xinjiangensis</name>
    <dbReference type="NCBI Taxonomy" id="643568"/>
    <lineage>
        <taxon>Bacteria</taxon>
        <taxon>Pseudomonadati</taxon>
        <taxon>Pseudomonadota</taxon>
        <taxon>Alphaproteobacteria</taxon>
        <taxon>Sphingomonadales</taxon>
        <taxon>Sphingomonadaceae</taxon>
        <taxon>Sphingomonas</taxon>
    </lineage>
</organism>
<proteinExistence type="predicted"/>
<dbReference type="RefSeq" id="WP_184083930.1">
    <property type="nucleotide sequence ID" value="NZ_JACIJF010000001.1"/>
</dbReference>
<sequence length="82" mass="8566">MRYAIAKGVNEMLTLLTIAGAIWALSSTILLLAGLLCVVSPAFRAHIMPVDSPAPREQHAGISLVVNNTSAKASARLKLVAA</sequence>
<keyword evidence="1" id="KW-1133">Transmembrane helix</keyword>
<reference evidence="2 3" key="1">
    <citation type="submission" date="2020-08" db="EMBL/GenBank/DDBJ databases">
        <title>Genomic Encyclopedia of Type Strains, Phase IV (KMG-IV): sequencing the most valuable type-strain genomes for metagenomic binning, comparative biology and taxonomic classification.</title>
        <authorList>
            <person name="Goeker M."/>
        </authorList>
    </citation>
    <scope>NUCLEOTIDE SEQUENCE [LARGE SCALE GENOMIC DNA]</scope>
    <source>
        <strain evidence="2 3">DSM 26736</strain>
    </source>
</reference>
<feature type="transmembrane region" description="Helical" evidence="1">
    <location>
        <begin position="12"/>
        <end position="39"/>
    </location>
</feature>